<dbReference type="GO" id="GO:0046656">
    <property type="term" value="P:folic acid biosynthetic process"/>
    <property type="evidence" value="ECO:0007669"/>
    <property type="project" value="UniProtKB-KW"/>
</dbReference>
<dbReference type="EMBL" id="WTYB01000001">
    <property type="protein sequence ID" value="MXP38005.1"/>
    <property type="molecule type" value="Genomic_DNA"/>
</dbReference>
<evidence type="ECO:0000256" key="11">
    <source>
        <dbReference type="ARBA" id="ARBA00029766"/>
    </source>
</evidence>
<sequence>MSSTYLIALGSNRRHHLYGRPQDVVLAAMEECAAFGTVTARAPVIATAPMGAAQRRFANGALVLSSELTPTALLAALKHTERAYGRRPGQRWGDRVLDLDIILWSGGVWRSVDLKIPHPAFTQRRFVLDPACTIAADWRDPLSGLTVAQAQARLTRPRPLPR</sequence>
<dbReference type="PANTHER" id="PTHR43071:SF1">
    <property type="entry name" value="2-AMINO-4-HYDROXY-6-HYDROXYMETHYLDIHYDROPTERIDINE PYROPHOSPHOKINASE"/>
    <property type="match status" value="1"/>
</dbReference>
<dbReference type="RefSeq" id="WP_160760086.1">
    <property type="nucleotide sequence ID" value="NZ_BAAADZ010000002.1"/>
</dbReference>
<evidence type="ECO:0000256" key="3">
    <source>
        <dbReference type="ARBA" id="ARBA00013253"/>
    </source>
</evidence>
<gene>
    <name evidence="15" type="primary">folK</name>
    <name evidence="14" type="ORF">FHS52_000284</name>
    <name evidence="15" type="ORF">GRI59_05160</name>
</gene>
<accession>A0A6I4UKL4</accession>
<dbReference type="Proteomes" id="UP000430021">
    <property type="component" value="Unassembled WGS sequence"/>
</dbReference>
<keyword evidence="7 15" id="KW-0418">Kinase</keyword>
<dbReference type="OrthoDB" id="9808041at2"/>
<dbReference type="NCBIfam" id="TIGR01498">
    <property type="entry name" value="folK"/>
    <property type="match status" value="1"/>
</dbReference>
<dbReference type="InterPro" id="IPR035907">
    <property type="entry name" value="Hppk_sf"/>
</dbReference>
<comment type="function">
    <text evidence="10">Catalyzes the transfer of pyrophosphate from adenosine triphosphate (ATP) to 6-hydroxymethyl-7,8-dihydropterin, an enzymatic step in folate biosynthesis pathway.</text>
</comment>
<keyword evidence="17" id="KW-1185">Reference proteome</keyword>
<evidence type="ECO:0000256" key="12">
    <source>
        <dbReference type="ARBA" id="ARBA00033413"/>
    </source>
</evidence>
<dbReference type="UniPathway" id="UPA00077">
    <property type="reaction ID" value="UER00155"/>
</dbReference>
<comment type="pathway">
    <text evidence="1">Cofactor biosynthesis; tetrahydrofolate biosynthesis; 2-amino-4-hydroxy-6-hydroxymethyl-7,8-dihydropteridine diphosphate from 7,8-dihydroneopterin triphosphate: step 4/4.</text>
</comment>
<evidence type="ECO:0000256" key="2">
    <source>
        <dbReference type="ARBA" id="ARBA00005810"/>
    </source>
</evidence>
<dbReference type="GO" id="GO:0016301">
    <property type="term" value="F:kinase activity"/>
    <property type="evidence" value="ECO:0007669"/>
    <property type="project" value="UniProtKB-KW"/>
</dbReference>
<protein>
    <recommendedName>
        <fullName evidence="4">2-amino-4-hydroxy-6-hydroxymethyldihydropteridine pyrophosphokinase</fullName>
        <ecNumber evidence="3">2.7.6.3</ecNumber>
    </recommendedName>
    <alternativeName>
        <fullName evidence="11">6-hydroxymethyl-7,8-dihydropterin pyrophosphokinase</fullName>
    </alternativeName>
    <alternativeName>
        <fullName evidence="12">7,8-dihydro-6-hydroxymethylpterin-pyrophosphokinase</fullName>
    </alternativeName>
</protein>
<evidence type="ECO:0000256" key="5">
    <source>
        <dbReference type="ARBA" id="ARBA00022679"/>
    </source>
</evidence>
<keyword evidence="9" id="KW-0289">Folate biosynthesis</keyword>
<dbReference type="GO" id="GO:0046654">
    <property type="term" value="P:tetrahydrofolate biosynthetic process"/>
    <property type="evidence" value="ECO:0007669"/>
    <property type="project" value="UniProtKB-UniPathway"/>
</dbReference>
<dbReference type="Gene3D" id="3.30.70.560">
    <property type="entry name" value="7,8-Dihydro-6-hydroxymethylpterin-pyrophosphokinase HPPK"/>
    <property type="match status" value="1"/>
</dbReference>
<evidence type="ECO:0000256" key="6">
    <source>
        <dbReference type="ARBA" id="ARBA00022741"/>
    </source>
</evidence>
<keyword evidence="8" id="KW-0067">ATP-binding</keyword>
<dbReference type="GO" id="GO:0005524">
    <property type="term" value="F:ATP binding"/>
    <property type="evidence" value="ECO:0007669"/>
    <property type="project" value="UniProtKB-KW"/>
</dbReference>
<dbReference type="Proteomes" id="UP000548685">
    <property type="component" value="Unassembled WGS sequence"/>
</dbReference>
<evidence type="ECO:0000256" key="10">
    <source>
        <dbReference type="ARBA" id="ARBA00029409"/>
    </source>
</evidence>
<dbReference type="InterPro" id="IPR000550">
    <property type="entry name" value="Hppk"/>
</dbReference>
<keyword evidence="5 15" id="KW-0808">Transferase</keyword>
<comment type="caution">
    <text evidence="15">The sequence shown here is derived from an EMBL/GenBank/DDBJ whole genome shotgun (WGS) entry which is preliminary data.</text>
</comment>
<dbReference type="GO" id="GO:0003848">
    <property type="term" value="F:2-amino-4-hydroxy-6-hydroxymethyldihydropteridine diphosphokinase activity"/>
    <property type="evidence" value="ECO:0007669"/>
    <property type="project" value="UniProtKB-EC"/>
</dbReference>
<evidence type="ECO:0000256" key="1">
    <source>
        <dbReference type="ARBA" id="ARBA00005051"/>
    </source>
</evidence>
<evidence type="ECO:0000256" key="4">
    <source>
        <dbReference type="ARBA" id="ARBA00016218"/>
    </source>
</evidence>
<evidence type="ECO:0000313" key="14">
    <source>
        <dbReference type="EMBL" id="MBB3774341.1"/>
    </source>
</evidence>
<evidence type="ECO:0000256" key="7">
    <source>
        <dbReference type="ARBA" id="ARBA00022777"/>
    </source>
</evidence>
<evidence type="ECO:0000256" key="8">
    <source>
        <dbReference type="ARBA" id="ARBA00022840"/>
    </source>
</evidence>
<evidence type="ECO:0000313" key="15">
    <source>
        <dbReference type="EMBL" id="MXP38005.1"/>
    </source>
</evidence>
<dbReference type="PANTHER" id="PTHR43071">
    <property type="entry name" value="2-AMINO-4-HYDROXY-6-HYDROXYMETHYLDIHYDROPTERIDINE PYROPHOSPHOKINASE"/>
    <property type="match status" value="1"/>
</dbReference>
<comment type="similarity">
    <text evidence="2">Belongs to the HPPK family.</text>
</comment>
<evidence type="ECO:0000313" key="17">
    <source>
        <dbReference type="Proteomes" id="UP000548685"/>
    </source>
</evidence>
<organism evidence="15 16">
    <name type="scientific">Erythrobacter ramosus</name>
    <dbReference type="NCBI Taxonomy" id="35811"/>
    <lineage>
        <taxon>Bacteria</taxon>
        <taxon>Pseudomonadati</taxon>
        <taxon>Pseudomonadota</taxon>
        <taxon>Alphaproteobacteria</taxon>
        <taxon>Sphingomonadales</taxon>
        <taxon>Erythrobacteraceae</taxon>
        <taxon>Erythrobacter/Porphyrobacter group</taxon>
        <taxon>Erythrobacter</taxon>
    </lineage>
</organism>
<keyword evidence="6" id="KW-0547">Nucleotide-binding</keyword>
<dbReference type="Pfam" id="PF01288">
    <property type="entry name" value="HPPK"/>
    <property type="match status" value="1"/>
</dbReference>
<dbReference type="AlphaFoldDB" id="A0A6I4UKL4"/>
<dbReference type="EC" id="2.7.6.3" evidence="3"/>
<feature type="domain" description="7,8-dihydro-6-hydroxymethylpterin-pyrophosphokinase" evidence="13">
    <location>
        <begin position="7"/>
        <end position="135"/>
    </location>
</feature>
<evidence type="ECO:0000256" key="9">
    <source>
        <dbReference type="ARBA" id="ARBA00022909"/>
    </source>
</evidence>
<reference evidence="15 16" key="1">
    <citation type="submission" date="2019-12" db="EMBL/GenBank/DDBJ databases">
        <title>Genomic-based taxomic classification of the family Erythrobacteraceae.</title>
        <authorList>
            <person name="Xu L."/>
        </authorList>
    </citation>
    <scope>NUCLEOTIDE SEQUENCE [LARGE SCALE GENOMIC DNA]</scope>
    <source>
        <strain evidence="15 16">JCM 10282</strain>
    </source>
</reference>
<dbReference type="SUPFAM" id="SSF55083">
    <property type="entry name" value="6-hydroxymethyl-7,8-dihydropterin pyrophosphokinase, HPPK"/>
    <property type="match status" value="1"/>
</dbReference>
<reference evidence="14 17" key="2">
    <citation type="submission" date="2020-08" db="EMBL/GenBank/DDBJ databases">
        <title>Genomic Encyclopedia of Type Strains, Phase IV (KMG-IV): sequencing the most valuable type-strain genomes for metagenomic binning, comparative biology and taxonomic classification.</title>
        <authorList>
            <person name="Goeker M."/>
        </authorList>
    </citation>
    <scope>NUCLEOTIDE SEQUENCE [LARGE SCALE GENOMIC DNA]</scope>
    <source>
        <strain evidence="14 17">DSM 8510</strain>
    </source>
</reference>
<evidence type="ECO:0000313" key="16">
    <source>
        <dbReference type="Proteomes" id="UP000430021"/>
    </source>
</evidence>
<evidence type="ECO:0000259" key="13">
    <source>
        <dbReference type="Pfam" id="PF01288"/>
    </source>
</evidence>
<proteinExistence type="inferred from homology"/>
<dbReference type="CDD" id="cd00483">
    <property type="entry name" value="HPPK"/>
    <property type="match status" value="1"/>
</dbReference>
<name>A0A6I4UKL4_9SPHN</name>
<dbReference type="EMBL" id="JACICE010000001">
    <property type="protein sequence ID" value="MBB3774341.1"/>
    <property type="molecule type" value="Genomic_DNA"/>
</dbReference>